<dbReference type="GO" id="GO:0019988">
    <property type="term" value="P:charged-tRNA amino acid modification"/>
    <property type="evidence" value="ECO:0007669"/>
    <property type="project" value="InterPro"/>
</dbReference>
<dbReference type="PANTHER" id="PTHR31811:SF0">
    <property type="entry name" value="TRNA A64-2'-O-RIBOSYLPHOSPHATE TRANSFERASE"/>
    <property type="match status" value="1"/>
</dbReference>
<proteinExistence type="predicted"/>
<evidence type="ECO:0000259" key="1">
    <source>
        <dbReference type="Pfam" id="PF04179"/>
    </source>
</evidence>
<dbReference type="InterPro" id="IPR033421">
    <property type="entry name" value="Rit1_DUSP-like"/>
</dbReference>
<dbReference type="GO" id="GO:0005737">
    <property type="term" value="C:cytoplasm"/>
    <property type="evidence" value="ECO:0007669"/>
    <property type="project" value="TreeGrafter"/>
</dbReference>
<evidence type="ECO:0000313" key="3">
    <source>
        <dbReference type="EMBL" id="KAG0671160.1"/>
    </source>
</evidence>
<dbReference type="AlphaFoldDB" id="A0A9P6WED0"/>
<name>A0A9P6WED0_MAUEX</name>
<dbReference type="OrthoDB" id="45256at2759"/>
<dbReference type="InterPro" id="IPR007306">
    <property type="entry name" value="Rit1"/>
</dbReference>
<evidence type="ECO:0000259" key="2">
    <source>
        <dbReference type="Pfam" id="PF17184"/>
    </source>
</evidence>
<gene>
    <name evidence="3" type="ORF">C6P45_001173</name>
</gene>
<reference evidence="3 4" key="1">
    <citation type="submission" date="2020-11" db="EMBL/GenBank/DDBJ databases">
        <title>Kefir isolates.</title>
        <authorList>
            <person name="Marcisauskas S."/>
            <person name="Kim Y."/>
            <person name="Blasche S."/>
        </authorList>
    </citation>
    <scope>NUCLEOTIDE SEQUENCE [LARGE SCALE GENOMIC DNA]</scope>
    <source>
        <strain evidence="3 4">OG2</strain>
    </source>
</reference>
<dbReference type="Pfam" id="PF04179">
    <property type="entry name" value="Init_tRNA_PT"/>
    <property type="match status" value="1"/>
</dbReference>
<keyword evidence="4" id="KW-1185">Reference proteome</keyword>
<accession>A0A9P6WED0</accession>
<protein>
    <recommendedName>
        <fullName evidence="5">Initiator tRNA phosphoribosyl transferase</fullName>
    </recommendedName>
</protein>
<dbReference type="InterPro" id="IPR033449">
    <property type="entry name" value="Rit1_N"/>
</dbReference>
<evidence type="ECO:0008006" key="5">
    <source>
        <dbReference type="Google" id="ProtNLM"/>
    </source>
</evidence>
<sequence>MEFYNWRETLAELDREVRDENKSLKNRLMSIVYDNEFINYGIIPRFPLPLIPNERCGVWYCDPDTYKQTCYFKSTDGHTDQWDFSTKRLNFHLLNTIAEYEGVTIIDSTRRGKKIPDALSKTIPIWAAVLNYIMLEKIGKSFEVEDVLFVPPGTVSKNEYNSICKKLPSLVDKLKALDVFDAEKWHKMVNGRILRPMWVCPPSFILEENIETNIEDPNEHKNKLLEEGFEPLLLCLVTVSGQAQDGTQKMDGFTYVQGAADDHELWSDGLTAEMFWRRFEFFSDIRNSDKALHTAVENMVMMEKMKHSEPDNMDEVFLHRHQMTEALTLGLAMGGSRIGNKIYEQLKENYDQVILFCNDITLKLSDELIADGIIEIRNMPSLSKTSSRNLRKKLPELYESVHSTIANSGKTLLACNLGGDISAAVLLAVLVKDYSVDWEFEPEVEHPANKIIIKKHLAKMASKMNGRNPNVNRTTLNSVNDFLM</sequence>
<dbReference type="Proteomes" id="UP000750334">
    <property type="component" value="Unassembled WGS sequence"/>
</dbReference>
<dbReference type="Pfam" id="PF17184">
    <property type="entry name" value="Rit1_C"/>
    <property type="match status" value="1"/>
</dbReference>
<dbReference type="EMBL" id="PUHR01000015">
    <property type="protein sequence ID" value="KAG0671160.1"/>
    <property type="molecule type" value="Genomic_DNA"/>
</dbReference>
<evidence type="ECO:0000313" key="4">
    <source>
        <dbReference type="Proteomes" id="UP000750334"/>
    </source>
</evidence>
<dbReference type="GO" id="GO:0043399">
    <property type="term" value="F:tRNA adenosine(64)-2'-O-ribosylphosphate transferase activity"/>
    <property type="evidence" value="ECO:0007669"/>
    <property type="project" value="InterPro"/>
</dbReference>
<feature type="domain" description="Rit1 N-terminal" evidence="2">
    <location>
        <begin position="18"/>
        <end position="300"/>
    </location>
</feature>
<comment type="caution">
    <text evidence="3">The sequence shown here is derived from an EMBL/GenBank/DDBJ whole genome shotgun (WGS) entry which is preliminary data.</text>
</comment>
<dbReference type="PIRSF" id="PIRSF007747">
    <property type="entry name" value="Ribosyl_Ptfrase"/>
    <property type="match status" value="1"/>
</dbReference>
<organism evidence="3 4">
    <name type="scientific">Maudiozyma exigua</name>
    <name type="common">Yeast</name>
    <name type="synonym">Kazachstania exigua</name>
    <dbReference type="NCBI Taxonomy" id="34358"/>
    <lineage>
        <taxon>Eukaryota</taxon>
        <taxon>Fungi</taxon>
        <taxon>Dikarya</taxon>
        <taxon>Ascomycota</taxon>
        <taxon>Saccharomycotina</taxon>
        <taxon>Saccharomycetes</taxon>
        <taxon>Saccharomycetales</taxon>
        <taxon>Saccharomycetaceae</taxon>
        <taxon>Maudiozyma</taxon>
    </lineage>
</organism>
<feature type="domain" description="Rit1 DUSP-like" evidence="1">
    <location>
        <begin position="383"/>
        <end position="483"/>
    </location>
</feature>
<dbReference type="PANTHER" id="PTHR31811">
    <property type="entry name" value="TRNA A64-2'-O-RIBOSYLPHOSPHATE TRANSFERASE"/>
    <property type="match status" value="1"/>
</dbReference>